<feature type="region of interest" description="Disordered" evidence="7">
    <location>
        <begin position="1"/>
        <end position="78"/>
    </location>
</feature>
<evidence type="ECO:0000256" key="5">
    <source>
        <dbReference type="ARBA" id="ARBA00023242"/>
    </source>
</evidence>
<name>A0A167WYH4_9HYPO</name>
<gene>
    <name evidence="10" type="ORF">AAL_07724</name>
</gene>
<dbReference type="GO" id="GO:0005656">
    <property type="term" value="C:nuclear pre-replicative complex"/>
    <property type="evidence" value="ECO:0007669"/>
    <property type="project" value="TreeGrafter"/>
</dbReference>
<keyword evidence="5" id="KW-0539">Nucleus</keyword>
<feature type="region of interest" description="Disordered" evidence="7">
    <location>
        <begin position="229"/>
        <end position="262"/>
    </location>
</feature>
<dbReference type="STRING" id="1081109.A0A167WYH4"/>
<feature type="domain" description="Origin recognition complex subunit 3 N-terminal" evidence="8">
    <location>
        <begin position="78"/>
        <end position="415"/>
    </location>
</feature>
<keyword evidence="11" id="KW-1185">Reference proteome</keyword>
<sequence>MDQDDQVRELLFSQQDHQAAYIFEPEPQQHEDANGSSSSSRPSKRRRVGSSRAPTAKRGARNGNGSTTQRSSNHDGSNTAADALLFMPLLSGGETEDFVRLRQDRFQQAWDVIDQRITGILRDSNAATLSQVAEFVASAQTECGDRIPAGLIVTGPNLASQELLFEQLAENLQQRQITATGSNYNHNNDSNGSCSSSSSGACRFVRLKSSEAPTLKAALKKVIRDALSARRQQEATDDAPIDDDGPEKDDGGGGGRGETTQKGRRYLDYDLEALETSTRPTGCEHVFVAFQDSEGFDSTLLSDLIALLHSWRPRIPFTLLFGIATSVELLQLRLLKSACRLLYGAQFDGVQTAGILEAVFRGAVAAADVPLRLGASILSGMLDRQHEQVAGIQSFVSSLKYAYMCHFYANPLSVLCSVDEDAVGIAMNPQREHLAAARNLASFRNTVQQKVDKNTRESLDRARSLIEDDAYLLEEVRAGYGRRQAWADRFLRSLLILQSAGALRGSFSRAYVEGMIEGAFLSPHHPKLVPCIRRMTPDQLCTLLQQVIAIFNVGDASLHLGPTTDEHDAQLVASLESKLEELEQLRAQALQARIDLRSKYSGHGKVVRTTVIAQKVQLSQDSAALRDEDNKLTDIIDYVTSSLSTHYPDTNPHSVLFAECWLYSSKSPSREVFVPRSRAAIERSLERPHDYLGLSYPKPDDGKGPDAAQLPPASLLYRLYLDCGSLINVADLWTAFHGLLSQGDGTDERKVLLMFYRGLAELRILGFVKSTKKKVDHVAKVKWL</sequence>
<evidence type="ECO:0000256" key="6">
    <source>
        <dbReference type="SAM" id="Coils"/>
    </source>
</evidence>
<feature type="compositionally biased region" description="Acidic residues" evidence="7">
    <location>
        <begin position="235"/>
        <end position="247"/>
    </location>
</feature>
<dbReference type="PANTHER" id="PTHR12748">
    <property type="entry name" value="ORIGIN RECOGNITION COMPLEX SUBUNIT 3"/>
    <property type="match status" value="1"/>
</dbReference>
<protein>
    <submittedName>
        <fullName evidence="10">Origin recognition complex subunit</fullName>
    </submittedName>
</protein>
<dbReference type="Proteomes" id="UP000078544">
    <property type="component" value="Unassembled WGS sequence"/>
</dbReference>
<dbReference type="GO" id="GO:0031261">
    <property type="term" value="C:DNA replication preinitiation complex"/>
    <property type="evidence" value="ECO:0007669"/>
    <property type="project" value="TreeGrafter"/>
</dbReference>
<evidence type="ECO:0000256" key="1">
    <source>
        <dbReference type="ARBA" id="ARBA00004123"/>
    </source>
</evidence>
<comment type="subcellular location">
    <subcellularLocation>
        <location evidence="1">Nucleus</location>
    </subcellularLocation>
</comment>
<dbReference type="PANTHER" id="PTHR12748:SF0">
    <property type="entry name" value="ORIGIN RECOGNITION COMPLEX SUBUNIT 3"/>
    <property type="match status" value="1"/>
</dbReference>
<evidence type="ECO:0000259" key="8">
    <source>
        <dbReference type="Pfam" id="PF07034"/>
    </source>
</evidence>
<dbReference type="GO" id="GO:0006270">
    <property type="term" value="P:DNA replication initiation"/>
    <property type="evidence" value="ECO:0007669"/>
    <property type="project" value="TreeGrafter"/>
</dbReference>
<dbReference type="InterPro" id="IPR045667">
    <property type="entry name" value="ORC3_N"/>
</dbReference>
<evidence type="ECO:0000256" key="3">
    <source>
        <dbReference type="ARBA" id="ARBA00022705"/>
    </source>
</evidence>
<evidence type="ECO:0000259" key="9">
    <source>
        <dbReference type="Pfam" id="PF18137"/>
    </source>
</evidence>
<dbReference type="InterPro" id="IPR040855">
    <property type="entry name" value="ORC_WH_C"/>
</dbReference>
<dbReference type="CDD" id="cd20704">
    <property type="entry name" value="Orc3"/>
    <property type="match status" value="1"/>
</dbReference>
<dbReference type="EMBL" id="AZGY01000025">
    <property type="protein sequence ID" value="KZZ89425.1"/>
    <property type="molecule type" value="Genomic_DNA"/>
</dbReference>
<dbReference type="GO" id="GO:0005664">
    <property type="term" value="C:nuclear origin of replication recognition complex"/>
    <property type="evidence" value="ECO:0007669"/>
    <property type="project" value="InterPro"/>
</dbReference>
<dbReference type="AlphaFoldDB" id="A0A167WYH4"/>
<reference evidence="10 11" key="1">
    <citation type="journal article" date="2016" name="Genome Biol. Evol.">
        <title>Divergent and convergent evolution of fungal pathogenicity.</title>
        <authorList>
            <person name="Shang Y."/>
            <person name="Xiao G."/>
            <person name="Zheng P."/>
            <person name="Cen K."/>
            <person name="Zhan S."/>
            <person name="Wang C."/>
        </authorList>
    </citation>
    <scope>NUCLEOTIDE SEQUENCE [LARGE SCALE GENOMIC DNA]</scope>
    <source>
        <strain evidence="10 11">RCEF 2490</strain>
    </source>
</reference>
<evidence type="ECO:0000313" key="10">
    <source>
        <dbReference type="EMBL" id="KZZ89425.1"/>
    </source>
</evidence>
<keyword evidence="6" id="KW-0175">Coiled coil</keyword>
<dbReference type="Pfam" id="PF18137">
    <property type="entry name" value="WHD_ORC"/>
    <property type="match status" value="1"/>
</dbReference>
<comment type="caution">
    <text evidence="10">The sequence shown here is derived from an EMBL/GenBank/DDBJ whole genome shotgun (WGS) entry which is preliminary data.</text>
</comment>
<dbReference type="GO" id="GO:0003688">
    <property type="term" value="F:DNA replication origin binding"/>
    <property type="evidence" value="ECO:0007669"/>
    <property type="project" value="TreeGrafter"/>
</dbReference>
<dbReference type="InterPro" id="IPR020795">
    <property type="entry name" value="ORC3"/>
</dbReference>
<accession>A0A167WYH4</accession>
<feature type="coiled-coil region" evidence="6">
    <location>
        <begin position="572"/>
        <end position="599"/>
    </location>
</feature>
<proteinExistence type="inferred from homology"/>
<evidence type="ECO:0000256" key="4">
    <source>
        <dbReference type="ARBA" id="ARBA00023125"/>
    </source>
</evidence>
<comment type="similarity">
    <text evidence="2">Belongs to the ORC3 family.</text>
</comment>
<dbReference type="OrthoDB" id="10265211at2759"/>
<evidence type="ECO:0000256" key="7">
    <source>
        <dbReference type="SAM" id="MobiDB-lite"/>
    </source>
</evidence>
<evidence type="ECO:0000256" key="2">
    <source>
        <dbReference type="ARBA" id="ARBA00010977"/>
    </source>
</evidence>
<keyword evidence="4" id="KW-0238">DNA-binding</keyword>
<organism evidence="10 11">
    <name type="scientific">Moelleriella libera RCEF 2490</name>
    <dbReference type="NCBI Taxonomy" id="1081109"/>
    <lineage>
        <taxon>Eukaryota</taxon>
        <taxon>Fungi</taxon>
        <taxon>Dikarya</taxon>
        <taxon>Ascomycota</taxon>
        <taxon>Pezizomycotina</taxon>
        <taxon>Sordariomycetes</taxon>
        <taxon>Hypocreomycetidae</taxon>
        <taxon>Hypocreales</taxon>
        <taxon>Clavicipitaceae</taxon>
        <taxon>Moelleriella</taxon>
    </lineage>
</organism>
<evidence type="ECO:0000313" key="11">
    <source>
        <dbReference type="Proteomes" id="UP000078544"/>
    </source>
</evidence>
<dbReference type="Pfam" id="PF07034">
    <property type="entry name" value="ORC3_N"/>
    <property type="match status" value="1"/>
</dbReference>
<feature type="domain" description="Origin recognition complex subunit 3 winged helix C-terminal" evidence="9">
    <location>
        <begin position="678"/>
        <end position="783"/>
    </location>
</feature>
<feature type="compositionally biased region" description="Polar residues" evidence="7">
    <location>
        <begin position="63"/>
        <end position="78"/>
    </location>
</feature>
<keyword evidence="3" id="KW-0235">DNA replication</keyword>